<evidence type="ECO:0008006" key="3">
    <source>
        <dbReference type="Google" id="ProtNLM"/>
    </source>
</evidence>
<name>A0A1U7CVH5_9BACT</name>
<dbReference type="Pfam" id="PF08819">
    <property type="entry name" value="DUF1802"/>
    <property type="match status" value="1"/>
</dbReference>
<dbReference type="InterPro" id="IPR014923">
    <property type="entry name" value="DUF1802"/>
</dbReference>
<sequence length="188" mass="20781">MSEIDLPKSCGVGFKEWSGVCNALAAGAQTVILRKGGIAEGPGGFTPEHPFFWLYPTHLHEAQQGLRTGDERPAPGGDPGEVAIRALAAVDSVRRIDREDDLDALEEFHVWTSETVHKRFQYRNPGLWALVVRVWARERPTSLIATPEQLGCKTWVELIPPLPTAGLAPVLDDEAWERRREALRAVLG</sequence>
<evidence type="ECO:0000313" key="1">
    <source>
        <dbReference type="EMBL" id="APW62883.1"/>
    </source>
</evidence>
<proteinExistence type="predicted"/>
<accession>A0A1U7CVH5</accession>
<evidence type="ECO:0000313" key="2">
    <source>
        <dbReference type="Proteomes" id="UP000186309"/>
    </source>
</evidence>
<keyword evidence="2" id="KW-1185">Reference proteome</keyword>
<reference evidence="2" key="1">
    <citation type="submission" date="2016-12" db="EMBL/GenBank/DDBJ databases">
        <title>Comparative genomics of four Isosphaeraceae planctomycetes: a common pool of plasmids and glycoside hydrolase genes.</title>
        <authorList>
            <person name="Ivanova A."/>
        </authorList>
    </citation>
    <scope>NUCLEOTIDE SEQUENCE [LARGE SCALE GENOMIC DNA]</scope>
    <source>
        <strain evidence="2">PX4</strain>
    </source>
</reference>
<dbReference type="EMBL" id="CP019082">
    <property type="protein sequence ID" value="APW62883.1"/>
    <property type="molecule type" value="Genomic_DNA"/>
</dbReference>
<gene>
    <name evidence="1" type="ORF">BSF38_04439</name>
</gene>
<protein>
    <recommendedName>
        <fullName evidence="3">DUF1802 family protein</fullName>
    </recommendedName>
</protein>
<dbReference type="KEGG" id="pbor:BSF38_04439"/>
<organism evidence="1 2">
    <name type="scientific">Paludisphaera borealis</name>
    <dbReference type="NCBI Taxonomy" id="1387353"/>
    <lineage>
        <taxon>Bacteria</taxon>
        <taxon>Pseudomonadati</taxon>
        <taxon>Planctomycetota</taxon>
        <taxon>Planctomycetia</taxon>
        <taxon>Isosphaerales</taxon>
        <taxon>Isosphaeraceae</taxon>
        <taxon>Paludisphaera</taxon>
    </lineage>
</organism>
<dbReference type="STRING" id="1387353.BSF38_04439"/>
<dbReference type="AlphaFoldDB" id="A0A1U7CVH5"/>
<dbReference type="RefSeq" id="WP_076349300.1">
    <property type="nucleotide sequence ID" value="NZ_CP019082.1"/>
</dbReference>
<dbReference type="OrthoDB" id="9808776at2"/>
<dbReference type="Proteomes" id="UP000186309">
    <property type="component" value="Chromosome"/>
</dbReference>